<dbReference type="SUPFAM" id="SSF103088">
    <property type="entry name" value="OmpA-like"/>
    <property type="match status" value="1"/>
</dbReference>
<evidence type="ECO:0000256" key="5">
    <source>
        <dbReference type="PROSITE-ProRule" id="PRU00473"/>
    </source>
</evidence>
<feature type="chain" id="PRO_5016259806" evidence="7">
    <location>
        <begin position="27"/>
        <end position="526"/>
    </location>
</feature>
<dbReference type="InterPro" id="IPR050330">
    <property type="entry name" value="Bact_OuterMem_StrucFunc"/>
</dbReference>
<dbReference type="AlphaFoldDB" id="A0A328BAP0"/>
<feature type="compositionally biased region" description="Low complexity" evidence="6">
    <location>
        <begin position="500"/>
        <end position="511"/>
    </location>
</feature>
<evidence type="ECO:0000256" key="4">
    <source>
        <dbReference type="ARBA" id="ARBA00023237"/>
    </source>
</evidence>
<dbReference type="GO" id="GO:0005509">
    <property type="term" value="F:calcium ion binding"/>
    <property type="evidence" value="ECO:0007669"/>
    <property type="project" value="InterPro"/>
</dbReference>
<feature type="domain" description="OmpA-like" evidence="8">
    <location>
        <begin position="362"/>
        <end position="479"/>
    </location>
</feature>
<dbReference type="SUPFAM" id="SSF103647">
    <property type="entry name" value="TSP type-3 repeat"/>
    <property type="match status" value="2"/>
</dbReference>
<dbReference type="Proteomes" id="UP000248553">
    <property type="component" value="Unassembled WGS sequence"/>
</dbReference>
<evidence type="ECO:0000313" key="9">
    <source>
        <dbReference type="EMBL" id="RAK63839.1"/>
    </source>
</evidence>
<feature type="signal peptide" evidence="7">
    <location>
        <begin position="1"/>
        <end position="26"/>
    </location>
</feature>
<dbReference type="CDD" id="cd07185">
    <property type="entry name" value="OmpA_C-like"/>
    <property type="match status" value="1"/>
</dbReference>
<proteinExistence type="predicted"/>
<dbReference type="OrthoDB" id="1522982at2"/>
<keyword evidence="4" id="KW-0998">Cell outer membrane</keyword>
<dbReference type="Pfam" id="PF00691">
    <property type="entry name" value="OmpA"/>
    <property type="match status" value="1"/>
</dbReference>
<feature type="region of interest" description="Disordered" evidence="6">
    <location>
        <begin position="482"/>
        <end position="526"/>
    </location>
</feature>
<reference evidence="10" key="1">
    <citation type="submission" date="2018-05" db="EMBL/GenBank/DDBJ databases">
        <authorList>
            <person name="Nie L."/>
        </authorList>
    </citation>
    <scope>NUCLEOTIDE SEQUENCE [LARGE SCALE GENOMIC DNA]</scope>
    <source>
        <strain evidence="10">NL</strain>
    </source>
</reference>
<dbReference type="GO" id="GO:0009279">
    <property type="term" value="C:cell outer membrane"/>
    <property type="evidence" value="ECO:0007669"/>
    <property type="project" value="UniProtKB-SubCell"/>
</dbReference>
<comment type="caution">
    <text evidence="9">The sequence shown here is derived from an EMBL/GenBank/DDBJ whole genome shotgun (WGS) entry which is preliminary data.</text>
</comment>
<evidence type="ECO:0000256" key="7">
    <source>
        <dbReference type="SAM" id="SignalP"/>
    </source>
</evidence>
<dbReference type="PANTHER" id="PTHR30329:SF21">
    <property type="entry name" value="LIPOPROTEIN YIAD-RELATED"/>
    <property type="match status" value="1"/>
</dbReference>
<dbReference type="PROSITE" id="PS51123">
    <property type="entry name" value="OMPA_2"/>
    <property type="match status" value="1"/>
</dbReference>
<dbReference type="PANTHER" id="PTHR30329">
    <property type="entry name" value="STATOR ELEMENT OF FLAGELLAR MOTOR COMPLEX"/>
    <property type="match status" value="1"/>
</dbReference>
<gene>
    <name evidence="9" type="ORF">DLM85_20015</name>
</gene>
<dbReference type="InterPro" id="IPR028974">
    <property type="entry name" value="TSP_type-3_rpt"/>
</dbReference>
<feature type="region of interest" description="Disordered" evidence="6">
    <location>
        <begin position="212"/>
        <end position="335"/>
    </location>
</feature>
<evidence type="ECO:0000256" key="1">
    <source>
        <dbReference type="ARBA" id="ARBA00004442"/>
    </source>
</evidence>
<evidence type="ECO:0000256" key="6">
    <source>
        <dbReference type="SAM" id="MobiDB-lite"/>
    </source>
</evidence>
<dbReference type="InterPro" id="IPR006665">
    <property type="entry name" value="OmpA-like"/>
</dbReference>
<keyword evidence="2 7" id="KW-0732">Signal</keyword>
<keyword evidence="10" id="KW-1185">Reference proteome</keyword>
<feature type="compositionally biased region" description="Basic residues" evidence="6">
    <location>
        <begin position="512"/>
        <end position="526"/>
    </location>
</feature>
<feature type="compositionally biased region" description="Basic and acidic residues" evidence="6">
    <location>
        <begin position="272"/>
        <end position="299"/>
    </location>
</feature>
<dbReference type="EMBL" id="QHKM01000008">
    <property type="protein sequence ID" value="RAK63839.1"/>
    <property type="molecule type" value="Genomic_DNA"/>
</dbReference>
<dbReference type="InterPro" id="IPR003367">
    <property type="entry name" value="Thrombospondin_3-like_rpt"/>
</dbReference>
<keyword evidence="3 5" id="KW-0472">Membrane</keyword>
<protein>
    <submittedName>
        <fullName evidence="9">OmpA family protein</fullName>
    </submittedName>
</protein>
<dbReference type="PRINTS" id="PR01021">
    <property type="entry name" value="OMPADOMAIN"/>
</dbReference>
<dbReference type="Gene3D" id="4.10.1080.10">
    <property type="entry name" value="TSP type-3 repeat"/>
    <property type="match status" value="1"/>
</dbReference>
<dbReference type="InterPro" id="IPR006664">
    <property type="entry name" value="OMP_bac"/>
</dbReference>
<sequence length="526" mass="57200">MKHLIPNPRLLVLPLALAVVPLLSQAQSADRKTSIGLNVSALQYKGNYGSDYWNFSSNRYAPGLAINQYLGKGLDANLQAFYGELKGSRNANTYFATNLVNVNLGLKFKLNNGWALKEDAFIQPYLLAAPGWTYTSREGFYNGGRIDQDKSYFDLFAAAGLNFRLGETVNLFVQTGQHAPYYANFDGDQARDDNGWDDKFLQHTVGLNFNLGQAKDEDGDKVPDRKDKCPGTPAGVQVDANGCPIDTDKDGVADYQDQCPTEAGKPELQGCPDRDNDGVADKDDACPDTPGKPELKGCPDADNDGVIDQNDKCPNTPAGVQVDASGCPLDRDGDGVPDYQDRCPDRPGPASNRGCPEIKAEAKKRLQEATKYINFEFNKAVLLPSSYPTLDAIVQILNEYPDYTLSIAGHTDSKGSDPYNLRLSHDRAASARVYMLSKGIPDARIEARGYGETKPIADNATDAGRALNRRVDFDLFLTGDPNTAEVKYGPEPTMPDIVIPTTPAKATPAKKAPAKKAPARKPAPRR</sequence>
<evidence type="ECO:0000313" key="10">
    <source>
        <dbReference type="Proteomes" id="UP000248553"/>
    </source>
</evidence>
<evidence type="ECO:0000256" key="3">
    <source>
        <dbReference type="ARBA" id="ARBA00023136"/>
    </source>
</evidence>
<dbReference type="Gene3D" id="3.30.1330.60">
    <property type="entry name" value="OmpA-like domain"/>
    <property type="match status" value="1"/>
</dbReference>
<dbReference type="RefSeq" id="WP_111479957.1">
    <property type="nucleotide sequence ID" value="NZ_QHKM01000008.1"/>
</dbReference>
<dbReference type="InterPro" id="IPR036737">
    <property type="entry name" value="OmpA-like_sf"/>
</dbReference>
<feature type="compositionally biased region" description="Basic and acidic residues" evidence="6">
    <location>
        <begin position="214"/>
        <end position="229"/>
    </location>
</feature>
<accession>A0A328BAP0</accession>
<comment type="subcellular location">
    <subcellularLocation>
        <location evidence="1">Cell outer membrane</location>
    </subcellularLocation>
</comment>
<dbReference type="Pfam" id="PF02412">
    <property type="entry name" value="TSP_3"/>
    <property type="match status" value="3"/>
</dbReference>
<organism evidence="9 10">
    <name type="scientific">Hymenobacter edaphi</name>
    <dbReference type="NCBI Taxonomy" id="2211146"/>
    <lineage>
        <taxon>Bacteria</taxon>
        <taxon>Pseudomonadati</taxon>
        <taxon>Bacteroidota</taxon>
        <taxon>Cytophagia</taxon>
        <taxon>Cytophagales</taxon>
        <taxon>Hymenobacteraceae</taxon>
        <taxon>Hymenobacter</taxon>
    </lineage>
</organism>
<dbReference type="GO" id="GO:0007155">
    <property type="term" value="P:cell adhesion"/>
    <property type="evidence" value="ECO:0007669"/>
    <property type="project" value="InterPro"/>
</dbReference>
<name>A0A328BAP0_9BACT</name>
<evidence type="ECO:0000259" key="8">
    <source>
        <dbReference type="PROSITE" id="PS51123"/>
    </source>
</evidence>
<evidence type="ECO:0000256" key="2">
    <source>
        <dbReference type="ARBA" id="ARBA00022729"/>
    </source>
</evidence>